<dbReference type="SUPFAM" id="SSF48179">
    <property type="entry name" value="6-phosphogluconate dehydrogenase C-terminal domain-like"/>
    <property type="match status" value="1"/>
</dbReference>
<feature type="binding site" evidence="3">
    <location>
        <position position="122"/>
    </location>
    <ligand>
        <name>NAD(+)</name>
        <dbReference type="ChEBI" id="CHEBI:57540"/>
    </ligand>
</feature>
<dbReference type="OrthoDB" id="9771883at2"/>
<dbReference type="Gene3D" id="3.40.50.720">
    <property type="entry name" value="NAD(P)-binding Rossmann-like Domain"/>
    <property type="match status" value="1"/>
</dbReference>
<dbReference type="SUPFAM" id="SSF51735">
    <property type="entry name" value="NAD(P)-binding Rossmann-fold domains"/>
    <property type="match status" value="1"/>
</dbReference>
<dbReference type="EMBL" id="CP023777">
    <property type="protein sequence ID" value="ATL46528.1"/>
    <property type="molecule type" value="Genomic_DNA"/>
</dbReference>
<evidence type="ECO:0000256" key="2">
    <source>
        <dbReference type="PIRSR" id="PIRSR000105-1"/>
    </source>
</evidence>
<dbReference type="InterPro" id="IPR036291">
    <property type="entry name" value="NAD(P)-bd_dom_sf"/>
</dbReference>
<evidence type="ECO:0000259" key="4">
    <source>
        <dbReference type="Pfam" id="PF00725"/>
    </source>
</evidence>
<keyword evidence="3" id="KW-0520">NAD</keyword>
<feature type="binding site" evidence="3">
    <location>
        <position position="37"/>
    </location>
    <ligand>
        <name>NAD(+)</name>
        <dbReference type="ChEBI" id="CHEBI:57540"/>
    </ligand>
</feature>
<evidence type="ECO:0000256" key="3">
    <source>
        <dbReference type="PIRSR" id="PIRSR000105-2"/>
    </source>
</evidence>
<evidence type="ECO:0000256" key="1">
    <source>
        <dbReference type="ARBA" id="ARBA00023002"/>
    </source>
</evidence>
<dbReference type="Pfam" id="PF02737">
    <property type="entry name" value="3HCDH_N"/>
    <property type="match status" value="1"/>
</dbReference>
<protein>
    <submittedName>
        <fullName evidence="6">3-hydroxybutyryl-CoA dehydrogenase</fullName>
    </submittedName>
</protein>
<dbReference type="PIRSF" id="PIRSF000105">
    <property type="entry name" value="HCDH"/>
    <property type="match status" value="1"/>
</dbReference>
<dbReference type="GO" id="GO:0006635">
    <property type="term" value="P:fatty acid beta-oxidation"/>
    <property type="evidence" value="ECO:0007669"/>
    <property type="project" value="TreeGrafter"/>
</dbReference>
<feature type="domain" description="3-hydroxyacyl-CoA dehydrogenase C-terminal" evidence="4">
    <location>
        <begin position="189"/>
        <end position="285"/>
    </location>
</feature>
<sequence>MSMNNQISTVAVCGAGTMGAGIAQVAAGKGFKTILYDLQDAVIEKAADKIRQQLQKLVDKGKISSDQQAQTLSNLSFTTDISSCKAEVIIEAIVENVAVKVELFSKLAAINDPGTILCSNTSSLPIKEIAAGLPQPERVVGMHFFNPAPVMKLVEVVSAEQTATEVAEKIYGLAKQFGKTPVHVKDSPGFIVNRVARHYYLEAMQVAGQGVADIASIDRLMVSLGFKMGPFELMDLIGNDVNLAVSQSLYDAFGKAERFKPGALQVEKVAAGELGRKTGKGFYDYQNR</sequence>
<feature type="binding site" evidence="3">
    <location>
        <position position="277"/>
    </location>
    <ligand>
        <name>NAD(+)</name>
        <dbReference type="ChEBI" id="CHEBI:57540"/>
    </ligand>
</feature>
<dbReference type="Proteomes" id="UP000220133">
    <property type="component" value="Chromosome"/>
</dbReference>
<feature type="domain" description="3-hydroxyacyl-CoA dehydrogenase NAD binding" evidence="5">
    <location>
        <begin position="9"/>
        <end position="186"/>
    </location>
</feature>
<dbReference type="GO" id="GO:0008691">
    <property type="term" value="F:3-hydroxybutyryl-CoA dehydrogenase activity"/>
    <property type="evidence" value="ECO:0007669"/>
    <property type="project" value="TreeGrafter"/>
</dbReference>
<dbReference type="AlphaFoldDB" id="A0A291QRA6"/>
<dbReference type="GO" id="GO:0070403">
    <property type="term" value="F:NAD+ binding"/>
    <property type="evidence" value="ECO:0007669"/>
    <property type="project" value="InterPro"/>
</dbReference>
<feature type="binding site" evidence="3">
    <location>
        <position position="146"/>
    </location>
    <ligand>
        <name>NAD(+)</name>
        <dbReference type="ChEBI" id="CHEBI:57540"/>
    </ligand>
</feature>
<dbReference type="FunFam" id="3.40.50.720:FF:000009">
    <property type="entry name" value="Fatty oxidation complex, alpha subunit"/>
    <property type="match status" value="1"/>
</dbReference>
<reference evidence="6 7" key="1">
    <citation type="submission" date="2017-10" db="EMBL/GenBank/DDBJ databases">
        <title>Paenichitinophaga pekingensis gen. nov., sp. nov., isolated from activated sludge.</title>
        <authorList>
            <person name="Jin D."/>
            <person name="Kong X."/>
            <person name="Deng Y."/>
            <person name="Bai Z."/>
        </authorList>
    </citation>
    <scope>NUCLEOTIDE SEQUENCE [LARGE SCALE GENOMIC DNA]</scope>
    <source>
        <strain evidence="6 7">13</strain>
    </source>
</reference>
<accession>A0A291QRA6</accession>
<proteinExistence type="predicted"/>
<dbReference type="PANTHER" id="PTHR48075:SF5">
    <property type="entry name" value="3-HYDROXYBUTYRYL-COA DEHYDROGENASE"/>
    <property type="match status" value="1"/>
</dbReference>
<dbReference type="KEGG" id="cbae:COR50_04685"/>
<keyword evidence="7" id="KW-1185">Reference proteome</keyword>
<feature type="binding site" evidence="3">
    <location>
        <position position="100"/>
    </location>
    <ligand>
        <name>NAD(+)</name>
        <dbReference type="ChEBI" id="CHEBI:57540"/>
    </ligand>
</feature>
<evidence type="ECO:0000313" key="6">
    <source>
        <dbReference type="EMBL" id="ATL46528.1"/>
    </source>
</evidence>
<organism evidence="6 7">
    <name type="scientific">Chitinophaga caeni</name>
    <dbReference type="NCBI Taxonomy" id="2029983"/>
    <lineage>
        <taxon>Bacteria</taxon>
        <taxon>Pseudomonadati</taxon>
        <taxon>Bacteroidota</taxon>
        <taxon>Chitinophagia</taxon>
        <taxon>Chitinophagales</taxon>
        <taxon>Chitinophagaceae</taxon>
        <taxon>Chitinophaga</taxon>
    </lineage>
</organism>
<name>A0A291QRA6_9BACT</name>
<gene>
    <name evidence="6" type="ORF">COR50_04685</name>
</gene>
<feature type="binding site" evidence="3">
    <location>
        <begin position="14"/>
        <end position="19"/>
    </location>
    <ligand>
        <name>NAD(+)</name>
        <dbReference type="ChEBI" id="CHEBI:57540"/>
    </ligand>
</feature>
<dbReference type="InterPro" id="IPR006108">
    <property type="entry name" value="3HC_DH_C"/>
</dbReference>
<evidence type="ECO:0000259" key="5">
    <source>
        <dbReference type="Pfam" id="PF02737"/>
    </source>
</evidence>
<dbReference type="InterPro" id="IPR022694">
    <property type="entry name" value="3-OHacyl-CoA_DH"/>
</dbReference>
<dbReference type="Gene3D" id="1.10.1040.50">
    <property type="match status" value="1"/>
</dbReference>
<feature type="site" description="Important for catalytic activity" evidence="2">
    <location>
        <position position="143"/>
    </location>
</feature>
<dbReference type="InterPro" id="IPR008927">
    <property type="entry name" value="6-PGluconate_DH-like_C_sf"/>
</dbReference>
<dbReference type="PANTHER" id="PTHR48075">
    <property type="entry name" value="3-HYDROXYACYL-COA DEHYDROGENASE FAMILY PROTEIN"/>
    <property type="match status" value="1"/>
</dbReference>
<dbReference type="Pfam" id="PF00725">
    <property type="entry name" value="3HCDH"/>
    <property type="match status" value="1"/>
</dbReference>
<evidence type="ECO:0000313" key="7">
    <source>
        <dbReference type="Proteomes" id="UP000220133"/>
    </source>
</evidence>
<feature type="binding site" evidence="3">
    <location>
        <position position="95"/>
    </location>
    <ligand>
        <name>NAD(+)</name>
        <dbReference type="ChEBI" id="CHEBI:57540"/>
    </ligand>
</feature>
<keyword evidence="1" id="KW-0560">Oxidoreductase</keyword>
<dbReference type="InterPro" id="IPR006176">
    <property type="entry name" value="3-OHacyl-CoA_DH_NAD-bd"/>
</dbReference>